<evidence type="ECO:0000313" key="14">
    <source>
        <dbReference type="Proteomes" id="UP000442109"/>
    </source>
</evidence>
<dbReference type="Gene3D" id="3.40.50.300">
    <property type="entry name" value="P-loop containing nucleotide triphosphate hydrolases"/>
    <property type="match status" value="1"/>
</dbReference>
<dbReference type="PANTHER" id="PTHR43134">
    <property type="entry name" value="SIGNAL RECOGNITION PARTICLE RECEPTOR SUBUNIT ALPHA"/>
    <property type="match status" value="1"/>
</dbReference>
<evidence type="ECO:0000256" key="2">
    <source>
        <dbReference type="ARBA" id="ARBA00022490"/>
    </source>
</evidence>
<dbReference type="EMBL" id="WFKQ01000016">
    <property type="protein sequence ID" value="MUG33421.1"/>
    <property type="molecule type" value="Genomic_DNA"/>
</dbReference>
<feature type="binding site" evidence="10">
    <location>
        <begin position="282"/>
        <end position="286"/>
    </location>
    <ligand>
        <name>GTP</name>
        <dbReference type="ChEBI" id="CHEBI:37565"/>
    </ligand>
</feature>
<evidence type="ECO:0000256" key="11">
    <source>
        <dbReference type="SAM" id="MobiDB-lite"/>
    </source>
</evidence>
<evidence type="ECO:0000256" key="1">
    <source>
        <dbReference type="ARBA" id="ARBA00022475"/>
    </source>
</evidence>
<feature type="domain" description="SRP54-type proteins GTP-binding" evidence="12">
    <location>
        <begin position="367"/>
        <end position="380"/>
    </location>
</feature>
<protein>
    <recommendedName>
        <fullName evidence="10">Signal recognition particle receptor FtsY</fullName>
        <shortName evidence="10">SRP receptor</shortName>
        <ecNumber evidence="10">3.6.5.4</ecNumber>
    </recommendedName>
</protein>
<dbReference type="InterPro" id="IPR000897">
    <property type="entry name" value="SRP54_GTPase_dom"/>
</dbReference>
<dbReference type="PANTHER" id="PTHR43134:SF1">
    <property type="entry name" value="SIGNAL RECOGNITION PARTICLE RECEPTOR SUBUNIT ALPHA"/>
    <property type="match status" value="1"/>
</dbReference>
<dbReference type="AlphaFoldDB" id="A0A844M3B0"/>
<comment type="caution">
    <text evidence="13">The sequence shown here is derived from an EMBL/GenBank/DDBJ whole genome shotgun (WGS) entry which is preliminary data.</text>
</comment>
<dbReference type="SMART" id="SM00962">
    <property type="entry name" value="SRP54"/>
    <property type="match status" value="1"/>
</dbReference>
<dbReference type="InterPro" id="IPR003593">
    <property type="entry name" value="AAA+_ATPase"/>
</dbReference>
<dbReference type="NCBIfam" id="TIGR00064">
    <property type="entry name" value="ftsY"/>
    <property type="match status" value="1"/>
</dbReference>
<dbReference type="GO" id="GO:0005525">
    <property type="term" value="F:GTP binding"/>
    <property type="evidence" value="ECO:0007669"/>
    <property type="project" value="UniProtKB-UniRule"/>
</dbReference>
<evidence type="ECO:0000256" key="3">
    <source>
        <dbReference type="ARBA" id="ARBA00022741"/>
    </source>
</evidence>
<comment type="similarity">
    <text evidence="10">Belongs to the GTP-binding SRP family. FtsY subfamily.</text>
</comment>
<dbReference type="GO" id="GO:0005886">
    <property type="term" value="C:plasma membrane"/>
    <property type="evidence" value="ECO:0007669"/>
    <property type="project" value="UniProtKB-SubCell"/>
</dbReference>
<keyword evidence="4 10" id="KW-0378">Hydrolase</keyword>
<evidence type="ECO:0000256" key="7">
    <source>
        <dbReference type="ARBA" id="ARBA00023170"/>
    </source>
</evidence>
<dbReference type="FunFam" id="3.40.50.300:FF:000053">
    <property type="entry name" value="Signal recognition particle receptor FtsY"/>
    <property type="match status" value="1"/>
</dbReference>
<evidence type="ECO:0000256" key="10">
    <source>
        <dbReference type="HAMAP-Rule" id="MF_00920"/>
    </source>
</evidence>
<keyword evidence="2 10" id="KW-0963">Cytoplasm</keyword>
<dbReference type="FunFam" id="1.20.120.140:FF:000002">
    <property type="entry name" value="Signal recognition particle receptor FtsY"/>
    <property type="match status" value="1"/>
</dbReference>
<proteinExistence type="inferred from homology"/>
<feature type="binding site" evidence="10">
    <location>
        <begin position="346"/>
        <end position="349"/>
    </location>
    <ligand>
        <name>GTP</name>
        <dbReference type="ChEBI" id="CHEBI:37565"/>
    </ligand>
</feature>
<dbReference type="HAMAP" id="MF_00920">
    <property type="entry name" value="FtsY"/>
    <property type="match status" value="1"/>
</dbReference>
<organism evidence="13 14">
    <name type="scientific">Psychrobacter sanguinis</name>
    <dbReference type="NCBI Taxonomy" id="861445"/>
    <lineage>
        <taxon>Bacteria</taxon>
        <taxon>Pseudomonadati</taxon>
        <taxon>Pseudomonadota</taxon>
        <taxon>Gammaproteobacteria</taxon>
        <taxon>Moraxellales</taxon>
        <taxon>Moraxellaceae</taxon>
        <taxon>Psychrobacter</taxon>
    </lineage>
</organism>
<dbReference type="Pfam" id="PF02881">
    <property type="entry name" value="SRP54_N"/>
    <property type="match status" value="1"/>
</dbReference>
<evidence type="ECO:0000313" key="13">
    <source>
        <dbReference type="EMBL" id="MUG33421.1"/>
    </source>
</evidence>
<dbReference type="OrthoDB" id="9804720at2"/>
<dbReference type="GO" id="GO:0003924">
    <property type="term" value="F:GTPase activity"/>
    <property type="evidence" value="ECO:0007669"/>
    <property type="project" value="UniProtKB-UniRule"/>
</dbReference>
<dbReference type="SMART" id="SM00382">
    <property type="entry name" value="AAA"/>
    <property type="match status" value="1"/>
</dbReference>
<keyword evidence="7 10" id="KW-0675">Receptor</keyword>
<feature type="binding site" evidence="10">
    <location>
        <begin position="200"/>
        <end position="207"/>
    </location>
    <ligand>
        <name>GTP</name>
        <dbReference type="ChEBI" id="CHEBI:37565"/>
    </ligand>
</feature>
<dbReference type="Pfam" id="PF00448">
    <property type="entry name" value="SRP54"/>
    <property type="match status" value="1"/>
</dbReference>
<dbReference type="GO" id="GO:0005047">
    <property type="term" value="F:signal recognition particle binding"/>
    <property type="evidence" value="ECO:0007669"/>
    <property type="project" value="TreeGrafter"/>
</dbReference>
<comment type="subcellular location">
    <subcellularLocation>
        <location evidence="10">Cell membrane</location>
        <topology evidence="10">Peripheral membrane protein</topology>
        <orientation evidence="10">Cytoplasmic side</orientation>
    </subcellularLocation>
    <subcellularLocation>
        <location evidence="10">Cytoplasm</location>
    </subcellularLocation>
</comment>
<feature type="compositionally biased region" description="Low complexity" evidence="11">
    <location>
        <begin position="57"/>
        <end position="70"/>
    </location>
</feature>
<reference evidence="13 14" key="1">
    <citation type="journal article" date="2019" name="PLoS ONE">
        <title>Pup mortality in New Zealand sea lions (Phocarctos hookeri) at Enderby Island, Auckland Islands, 2013-18.</title>
        <authorList>
            <person name="Michael S.A."/>
            <person name="Hayman D.T.S."/>
            <person name="Gray R."/>
            <person name="Zhang J."/>
            <person name="Rogers L."/>
            <person name="Roe W.D."/>
        </authorList>
    </citation>
    <scope>NUCLEOTIDE SEQUENCE [LARGE SCALE GENOMIC DNA]</scope>
    <source>
        <strain evidence="13 14">SM868</strain>
    </source>
</reference>
<dbReference type="RefSeq" id="WP_110816469.1">
    <property type="nucleotide sequence ID" value="NZ_WFKQ01000016.1"/>
</dbReference>
<keyword evidence="6 10" id="KW-0472">Membrane</keyword>
<evidence type="ECO:0000256" key="4">
    <source>
        <dbReference type="ARBA" id="ARBA00022801"/>
    </source>
</evidence>
<dbReference type="SUPFAM" id="SSF52540">
    <property type="entry name" value="P-loop containing nucleoside triphosphate hydrolases"/>
    <property type="match status" value="1"/>
</dbReference>
<dbReference type="PROSITE" id="PS00300">
    <property type="entry name" value="SRP54"/>
    <property type="match status" value="1"/>
</dbReference>
<accession>A0A844M3B0</accession>
<keyword evidence="5 10" id="KW-0342">GTP-binding</keyword>
<dbReference type="InterPro" id="IPR013822">
    <property type="entry name" value="Signal_recog_particl_SRP54_hlx"/>
</dbReference>
<evidence type="ECO:0000256" key="5">
    <source>
        <dbReference type="ARBA" id="ARBA00023134"/>
    </source>
</evidence>
<keyword evidence="14" id="KW-1185">Reference proteome</keyword>
<gene>
    <name evidence="10 13" type="primary">ftsY</name>
    <name evidence="13" type="ORF">GB996_11575</name>
</gene>
<evidence type="ECO:0000256" key="8">
    <source>
        <dbReference type="ARBA" id="ARBA00048027"/>
    </source>
</evidence>
<sequence length="397" mass="42584">MNNANNPTRVVIDLDGSLDELDDDDITLPDLAEPQDIPIIETPRVVQAAADTKPNPVSSTSTTASSVTSTPEPVAQTLTQSEQQKEDKKRGGWFSRMKSGLSKSRKNLAEGVANILIGGKEIDDELLEEVEDQLLVADIGVEATDKIIKSLTEQTARGDLIYSHSLYKALQKELVEILEPKVAPLIIDTSKKPFVILVVGVNGVGKTTTIGKLAKRLQGEGKSVMLAAGDTFRAAATEQLQVWGERNNIPVVAQGHGADSASVVFDAMQSAKAKNIDVLIADTAGRLQNKTHLMAELEKVVRIMRKSDPTAPHEGMIVLDAGTGQNAINQVKIFNDAVPLTGITITKLDGTAKGGVVFNIANTTDIPIRYIGVGESIDDLRAFSPKQFVAALFETDE</sequence>
<dbReference type="InterPro" id="IPR027417">
    <property type="entry name" value="P-loop_NTPase"/>
</dbReference>
<dbReference type="CDD" id="cd17874">
    <property type="entry name" value="FtsY"/>
    <property type="match status" value="1"/>
</dbReference>
<dbReference type="InterPro" id="IPR036225">
    <property type="entry name" value="SRP/SRP_N"/>
</dbReference>
<dbReference type="Proteomes" id="UP000442109">
    <property type="component" value="Unassembled WGS sequence"/>
</dbReference>
<evidence type="ECO:0000256" key="9">
    <source>
        <dbReference type="ARBA" id="ARBA00053570"/>
    </source>
</evidence>
<keyword evidence="1 10" id="KW-1003">Cell membrane</keyword>
<dbReference type="SMART" id="SM00963">
    <property type="entry name" value="SRP54_N"/>
    <property type="match status" value="1"/>
</dbReference>
<dbReference type="SUPFAM" id="SSF47364">
    <property type="entry name" value="Domain of the SRP/SRP receptor G-proteins"/>
    <property type="match status" value="1"/>
</dbReference>
<comment type="catalytic activity">
    <reaction evidence="8 10">
        <text>GTP + H2O = GDP + phosphate + H(+)</text>
        <dbReference type="Rhea" id="RHEA:19669"/>
        <dbReference type="ChEBI" id="CHEBI:15377"/>
        <dbReference type="ChEBI" id="CHEBI:15378"/>
        <dbReference type="ChEBI" id="CHEBI:37565"/>
        <dbReference type="ChEBI" id="CHEBI:43474"/>
        <dbReference type="ChEBI" id="CHEBI:58189"/>
        <dbReference type="EC" id="3.6.5.4"/>
    </reaction>
</comment>
<feature type="region of interest" description="Disordered" evidence="11">
    <location>
        <begin position="47"/>
        <end position="96"/>
    </location>
</feature>
<comment type="subunit">
    <text evidence="10">Part of the signal recognition particle protein translocation system, which is composed of SRP and FtsY. SRP is a ribonucleoprotein composed of Ffh and a 4.5S RNA molecule.</text>
</comment>
<keyword evidence="3 10" id="KW-0547">Nucleotide-binding</keyword>
<dbReference type="InterPro" id="IPR004390">
    <property type="entry name" value="SR_rcpt_FtsY"/>
</dbReference>
<dbReference type="InterPro" id="IPR042101">
    <property type="entry name" value="SRP54_N_sf"/>
</dbReference>
<evidence type="ECO:0000259" key="12">
    <source>
        <dbReference type="PROSITE" id="PS00300"/>
    </source>
</evidence>
<dbReference type="Gene3D" id="1.20.120.140">
    <property type="entry name" value="Signal recognition particle SRP54, nucleotide-binding domain"/>
    <property type="match status" value="1"/>
</dbReference>
<dbReference type="GO" id="GO:0006614">
    <property type="term" value="P:SRP-dependent cotranslational protein targeting to membrane"/>
    <property type="evidence" value="ECO:0007669"/>
    <property type="project" value="InterPro"/>
</dbReference>
<dbReference type="GO" id="GO:0005737">
    <property type="term" value="C:cytoplasm"/>
    <property type="evidence" value="ECO:0007669"/>
    <property type="project" value="UniProtKB-SubCell"/>
</dbReference>
<name>A0A844M3B0_9GAMM</name>
<comment type="function">
    <text evidence="9 10">Involved in targeting and insertion of nascent membrane proteins into the cytoplasmic membrane. Acts as a receptor for the complex formed by the signal recognition particle (SRP) and the ribosome-nascent chain (RNC). Interaction with SRP-RNC leads to the transfer of the RNC complex to the Sec translocase for insertion into the membrane, the hydrolysis of GTP by both Ffh and FtsY, and the dissociation of the SRP-FtsY complex into the individual components.</text>
</comment>
<evidence type="ECO:0000256" key="6">
    <source>
        <dbReference type="ARBA" id="ARBA00023136"/>
    </source>
</evidence>
<dbReference type="EC" id="3.6.5.4" evidence="10"/>